<reference evidence="3" key="1">
    <citation type="submission" date="2015-07" db="EMBL/GenBank/DDBJ databases">
        <title>Draft genome sequence of Acetobacterium bakii DSM 8293, a potential psychrophilic chemical producer through syngas fermentation.</title>
        <authorList>
            <person name="Song Y."/>
            <person name="Hwang S."/>
            <person name="Cho B.-K."/>
        </authorList>
    </citation>
    <scope>NUCLEOTIDE SEQUENCE [LARGE SCALE GENOMIC DNA]</scope>
    <source>
        <strain evidence="3">DSM 8239</strain>
    </source>
</reference>
<dbReference type="STRING" id="52689.AKG39_16745"/>
<sequence>MQHYIKRDLMVVNMENILYDFLDKRYEGAYWDFKQEYHDNKAKLLHDIICMANNLIDRDAYIIFGVNDQGEVFGVEDDPNRKNQENFITFLRDKKFIGGYRPELELKVVQLGLHEVDVLIIKRNSRTPFYLSEDFVDKGEKIRGNYIYTRVMDTNTPRDKSADEVNVEWLWKKRFGLVPLPLERLRIYLGYKVRWMKRGETHYYEENPEFTVNRYDDKDNERISRRENLEFYCYYQTNNSSYYEMINCKYFSTILYSCQIVILDSGRYITTTPTWDHIDLDQYHQQHLTYRYYIKETMDYKMHLYLFDETSDEACTARRKFMEIVLLFESDIEKEQFKEYIQGILSSFRDELERKKNKNLVFDCDEESVRVIENERIHTGLLLNEELKKFRKINHLTLNSIYWNQGL</sequence>
<dbReference type="AlphaFoldDB" id="A0A0L6TYF3"/>
<evidence type="ECO:0000313" key="2">
    <source>
        <dbReference type="EMBL" id="KNZ40595.1"/>
    </source>
</evidence>
<dbReference type="Proteomes" id="UP000036873">
    <property type="component" value="Unassembled WGS sequence"/>
</dbReference>
<proteinExistence type="predicted"/>
<dbReference type="EMBL" id="LGYO01000051">
    <property type="protein sequence ID" value="KNZ40595.1"/>
    <property type="molecule type" value="Genomic_DNA"/>
</dbReference>
<keyword evidence="3" id="KW-1185">Reference proteome</keyword>
<dbReference type="InterPro" id="IPR038461">
    <property type="entry name" value="Schlafen_AlbA_2_dom_sf"/>
</dbReference>
<organism evidence="2 3">
    <name type="scientific">Acetobacterium bakii</name>
    <dbReference type="NCBI Taxonomy" id="52689"/>
    <lineage>
        <taxon>Bacteria</taxon>
        <taxon>Bacillati</taxon>
        <taxon>Bacillota</taxon>
        <taxon>Clostridia</taxon>
        <taxon>Eubacteriales</taxon>
        <taxon>Eubacteriaceae</taxon>
        <taxon>Acetobacterium</taxon>
    </lineage>
</organism>
<evidence type="ECO:0000259" key="1">
    <source>
        <dbReference type="Pfam" id="PF04326"/>
    </source>
</evidence>
<feature type="domain" description="Schlafen AlbA-2" evidence="1">
    <location>
        <begin position="27"/>
        <end position="156"/>
    </location>
</feature>
<name>A0A0L6TYF3_9FIRM</name>
<protein>
    <recommendedName>
        <fullName evidence="1">Schlafen AlbA-2 domain-containing protein</fullName>
    </recommendedName>
</protein>
<dbReference type="Gene3D" id="3.30.950.30">
    <property type="entry name" value="Schlafen, AAA domain"/>
    <property type="match status" value="1"/>
</dbReference>
<comment type="caution">
    <text evidence="2">The sequence shown here is derived from an EMBL/GenBank/DDBJ whole genome shotgun (WGS) entry which is preliminary data.</text>
</comment>
<evidence type="ECO:0000313" key="3">
    <source>
        <dbReference type="Proteomes" id="UP000036873"/>
    </source>
</evidence>
<gene>
    <name evidence="2" type="ORF">AKG39_16745</name>
</gene>
<dbReference type="Pfam" id="PF04326">
    <property type="entry name" value="SLFN_AlbA_2"/>
    <property type="match status" value="1"/>
</dbReference>
<dbReference type="InterPro" id="IPR007421">
    <property type="entry name" value="Schlafen_AlbA_2_dom"/>
</dbReference>
<accession>A0A0L6TYF3</accession>